<reference evidence="2" key="1">
    <citation type="journal article" date="2015" name="Nature">
        <title>Complex archaea that bridge the gap between prokaryotes and eukaryotes.</title>
        <authorList>
            <person name="Spang A."/>
            <person name="Saw J.H."/>
            <person name="Jorgensen S.L."/>
            <person name="Zaremba-Niedzwiedzka K."/>
            <person name="Martijn J."/>
            <person name="Lind A.E."/>
            <person name="van Eijk R."/>
            <person name="Schleper C."/>
            <person name="Guy L."/>
            <person name="Ettema T.J."/>
        </authorList>
    </citation>
    <scope>NUCLEOTIDE SEQUENCE</scope>
</reference>
<keyword evidence="1" id="KW-1133">Transmembrane helix</keyword>
<name>A0A0F9C0R5_9ZZZZ</name>
<keyword evidence="1" id="KW-0812">Transmembrane</keyword>
<comment type="caution">
    <text evidence="2">The sequence shown here is derived from an EMBL/GenBank/DDBJ whole genome shotgun (WGS) entry which is preliminary data.</text>
</comment>
<evidence type="ECO:0000256" key="1">
    <source>
        <dbReference type="SAM" id="Phobius"/>
    </source>
</evidence>
<organism evidence="2">
    <name type="scientific">marine sediment metagenome</name>
    <dbReference type="NCBI Taxonomy" id="412755"/>
    <lineage>
        <taxon>unclassified sequences</taxon>
        <taxon>metagenomes</taxon>
        <taxon>ecological metagenomes</taxon>
    </lineage>
</organism>
<proteinExistence type="predicted"/>
<accession>A0A0F9C0R5</accession>
<dbReference type="AlphaFoldDB" id="A0A0F9C0R5"/>
<sequence>MKRVSISIATIGFFALAIIGWFSGVGPLLCGLRALGGAAAIYVMCIFVGGMVIRFLAESSAETEKDEISDGKAQQKS</sequence>
<gene>
    <name evidence="2" type="ORF">LCGC14_2382140</name>
</gene>
<dbReference type="EMBL" id="LAZR01035354">
    <property type="protein sequence ID" value="KKL27739.1"/>
    <property type="molecule type" value="Genomic_DNA"/>
</dbReference>
<keyword evidence="1" id="KW-0472">Membrane</keyword>
<feature type="transmembrane region" description="Helical" evidence="1">
    <location>
        <begin position="7"/>
        <end position="29"/>
    </location>
</feature>
<feature type="transmembrane region" description="Helical" evidence="1">
    <location>
        <begin position="35"/>
        <end position="57"/>
    </location>
</feature>
<evidence type="ECO:0000313" key="2">
    <source>
        <dbReference type="EMBL" id="KKL27739.1"/>
    </source>
</evidence>
<protein>
    <submittedName>
        <fullName evidence="2">Uncharacterized protein</fullName>
    </submittedName>
</protein>